<evidence type="ECO:0000256" key="4">
    <source>
        <dbReference type="ARBA" id="ARBA00022729"/>
    </source>
</evidence>
<accession>A0A7W2DQX4</accession>
<dbReference type="InterPro" id="IPR005528">
    <property type="entry name" value="ChpA-H"/>
</dbReference>
<evidence type="ECO:0000259" key="10">
    <source>
        <dbReference type="PROSITE" id="PS51884"/>
    </source>
</evidence>
<protein>
    <submittedName>
        <fullName evidence="11">Chaplin</fullName>
    </submittedName>
</protein>
<reference evidence="11 12" key="1">
    <citation type="submission" date="2020-07" db="EMBL/GenBank/DDBJ databases">
        <title>Differential regulation of undecylprodigiosin biosynthesis in the yeast-scavenging Streptomyces strain MBK6.</title>
        <authorList>
            <person name="Baral B."/>
            <person name="Siitonen V."/>
            <person name="Laughlin M."/>
            <person name="Yamada K."/>
            <person name="Ilomaeki M."/>
            <person name="Metsae-Ketelae M."/>
            <person name="Niemi J."/>
        </authorList>
    </citation>
    <scope>NUCLEOTIDE SEQUENCE [LARGE SCALE GENOMIC DNA]</scope>
    <source>
        <strain evidence="11 12">MBK6</strain>
    </source>
</reference>
<evidence type="ECO:0000256" key="8">
    <source>
        <dbReference type="SAM" id="MobiDB-lite"/>
    </source>
</evidence>
<name>A0A7W2DQX4_9ACTN</name>
<dbReference type="EMBL" id="JACERG010000006">
    <property type="protein sequence ID" value="MBA5221358.1"/>
    <property type="molecule type" value="Genomic_DNA"/>
</dbReference>
<keyword evidence="3" id="KW-0964">Secreted</keyword>
<evidence type="ECO:0000256" key="3">
    <source>
        <dbReference type="ARBA" id="ARBA00022525"/>
    </source>
</evidence>
<feature type="domain" description="Chaplin" evidence="10">
    <location>
        <begin position="137"/>
        <end position="177"/>
    </location>
</feature>
<feature type="region of interest" description="Disordered" evidence="8">
    <location>
        <begin position="174"/>
        <end position="230"/>
    </location>
</feature>
<dbReference type="RefSeq" id="WP_191852365.1">
    <property type="nucleotide sequence ID" value="NZ_CP108343.1"/>
</dbReference>
<gene>
    <name evidence="11" type="ORF">H1X69_07955</name>
</gene>
<keyword evidence="5" id="KW-0130">Cell adhesion</keyword>
<dbReference type="GO" id="GO:0007155">
    <property type="term" value="P:cell adhesion"/>
    <property type="evidence" value="ECO:0007669"/>
    <property type="project" value="UniProtKB-KW"/>
</dbReference>
<feature type="compositionally biased region" description="Gly residues" evidence="8">
    <location>
        <begin position="119"/>
        <end position="142"/>
    </location>
</feature>
<evidence type="ECO:0000256" key="6">
    <source>
        <dbReference type="ARBA" id="ARBA00023087"/>
    </source>
</evidence>
<feature type="chain" id="PRO_5031027583" evidence="9">
    <location>
        <begin position="29"/>
        <end position="273"/>
    </location>
</feature>
<evidence type="ECO:0000256" key="5">
    <source>
        <dbReference type="ARBA" id="ARBA00022889"/>
    </source>
</evidence>
<comment type="caution">
    <text evidence="11">The sequence shown here is derived from an EMBL/GenBank/DDBJ whole genome shotgun (WGS) entry which is preliminary data.</text>
</comment>
<evidence type="ECO:0000313" key="12">
    <source>
        <dbReference type="Proteomes" id="UP000587608"/>
    </source>
</evidence>
<dbReference type="Proteomes" id="UP000587608">
    <property type="component" value="Unassembled WGS sequence"/>
</dbReference>
<keyword evidence="2" id="KW-0134">Cell wall</keyword>
<sequence>MRQVTRKGLMTVAAATGVLAVTGGYAHADSAANGTASDSPGVLSGNSVQAPVHVPVNVCGNTVNVVGLLNPAAGNACVNQGGGNHSGDRHGGHRGGGHGQGHGGHGGYGGYGEDDRSGGGHGGHGGGSGAHGHTGGSPGVGSGNHVEVPVDVPVNVCGNNITAVGLGNPVTGNDCVNTPGEDTPAPPVRHTPPGHTTPPGGGEGVTPHTPAKPGGGSAVQAHHPGSRSTLTQPVAEAQLAHTGSESLGLLVPAGAAALLGGTLLYRRSRAGAR</sequence>
<organism evidence="11 12">
    <name type="scientific">Streptomyces griseoaurantiacus</name>
    <dbReference type="NCBI Taxonomy" id="68213"/>
    <lineage>
        <taxon>Bacteria</taxon>
        <taxon>Bacillati</taxon>
        <taxon>Actinomycetota</taxon>
        <taxon>Actinomycetes</taxon>
        <taxon>Kitasatosporales</taxon>
        <taxon>Streptomycetaceae</taxon>
        <taxon>Streptomyces</taxon>
        <taxon>Streptomyces aurantiacus group</taxon>
    </lineage>
</organism>
<dbReference type="AlphaFoldDB" id="A0A7W2DQX4"/>
<evidence type="ECO:0000256" key="2">
    <source>
        <dbReference type="ARBA" id="ARBA00022512"/>
    </source>
</evidence>
<proteinExistence type="predicted"/>
<evidence type="ECO:0000256" key="9">
    <source>
        <dbReference type="SAM" id="SignalP"/>
    </source>
</evidence>
<keyword evidence="6 7" id="KW-0034">Amyloid</keyword>
<dbReference type="PROSITE" id="PS51884">
    <property type="entry name" value="CHAPLIN"/>
    <property type="match status" value="2"/>
</dbReference>
<dbReference type="Pfam" id="PF03777">
    <property type="entry name" value="ChpA-C"/>
    <property type="match status" value="2"/>
</dbReference>
<feature type="compositionally biased region" description="Gly residues" evidence="8">
    <location>
        <begin position="97"/>
        <end position="111"/>
    </location>
</feature>
<feature type="signal peptide" evidence="9">
    <location>
        <begin position="1"/>
        <end position="28"/>
    </location>
</feature>
<evidence type="ECO:0000313" key="11">
    <source>
        <dbReference type="EMBL" id="MBA5221358.1"/>
    </source>
</evidence>
<evidence type="ECO:0000256" key="1">
    <source>
        <dbReference type="ARBA" id="ARBA00004191"/>
    </source>
</evidence>
<keyword evidence="4 9" id="KW-0732">Signal</keyword>
<feature type="domain" description="Chaplin" evidence="10">
    <location>
        <begin position="39"/>
        <end position="79"/>
    </location>
</feature>
<evidence type="ECO:0000256" key="7">
    <source>
        <dbReference type="PROSITE-ProRule" id="PRU01232"/>
    </source>
</evidence>
<feature type="region of interest" description="Disordered" evidence="8">
    <location>
        <begin position="80"/>
        <end position="147"/>
    </location>
</feature>
<comment type="subcellular location">
    <subcellularLocation>
        <location evidence="1">Secreted</location>
        <location evidence="1">Cell wall</location>
    </subcellularLocation>
</comment>